<evidence type="ECO:0000313" key="1">
    <source>
        <dbReference type="EMBL" id="KAG2949213.1"/>
    </source>
</evidence>
<gene>
    <name evidence="1" type="ORF">PC117_g5424</name>
</gene>
<organism evidence="1 2">
    <name type="scientific">Phytophthora cactorum</name>
    <dbReference type="NCBI Taxonomy" id="29920"/>
    <lineage>
        <taxon>Eukaryota</taxon>
        <taxon>Sar</taxon>
        <taxon>Stramenopiles</taxon>
        <taxon>Oomycota</taxon>
        <taxon>Peronosporomycetes</taxon>
        <taxon>Peronosporales</taxon>
        <taxon>Peronosporaceae</taxon>
        <taxon>Phytophthora</taxon>
    </lineage>
</organism>
<proteinExistence type="predicted"/>
<evidence type="ECO:0000313" key="2">
    <source>
        <dbReference type="Proteomes" id="UP000736787"/>
    </source>
</evidence>
<protein>
    <submittedName>
        <fullName evidence="1">Uncharacterized protein</fullName>
    </submittedName>
</protein>
<comment type="caution">
    <text evidence="1">The sequence shown here is derived from an EMBL/GenBank/DDBJ whole genome shotgun (WGS) entry which is preliminary data.</text>
</comment>
<reference evidence="1" key="1">
    <citation type="submission" date="2018-10" db="EMBL/GenBank/DDBJ databases">
        <title>Effector identification in a new, highly contiguous assembly of the strawberry crown rot pathogen Phytophthora cactorum.</title>
        <authorList>
            <person name="Armitage A.D."/>
            <person name="Nellist C.F."/>
            <person name="Bates H."/>
            <person name="Vickerstaff R.J."/>
            <person name="Harrison R.J."/>
        </authorList>
    </citation>
    <scope>NUCLEOTIDE SEQUENCE</scope>
    <source>
        <strain evidence="1">4040</strain>
    </source>
</reference>
<accession>A0A8T1EA45</accession>
<name>A0A8T1EA45_9STRA</name>
<dbReference type="Proteomes" id="UP000736787">
    <property type="component" value="Unassembled WGS sequence"/>
</dbReference>
<sequence length="33" mass="3425">MTLAKQDAPCGPLLSQLPELVPDQASAPDPAHL</sequence>
<dbReference type="EMBL" id="RCMK01000095">
    <property type="protein sequence ID" value="KAG2949213.1"/>
    <property type="molecule type" value="Genomic_DNA"/>
</dbReference>
<dbReference type="AlphaFoldDB" id="A0A8T1EA45"/>